<dbReference type="InterPro" id="IPR051360">
    <property type="entry name" value="Neuronal_Pentraxin_Related"/>
</dbReference>
<accession>A0ABQ8MUJ3</accession>
<protein>
    <submittedName>
        <fullName evidence="11">Neuronal pentraxin receptor</fullName>
    </submittedName>
</protein>
<keyword evidence="7" id="KW-0175">Coiled coil</keyword>
<keyword evidence="9" id="KW-0732">Signal</keyword>
<comment type="caution">
    <text evidence="6">Lacks conserved residue(s) required for the propagation of feature annotation.</text>
</comment>
<comment type="cofactor">
    <cofactor evidence="1">
        <name>Ca(2+)</name>
        <dbReference type="ChEBI" id="CHEBI:29108"/>
    </cofactor>
</comment>
<feature type="signal peptide" evidence="9">
    <location>
        <begin position="1"/>
        <end position="17"/>
    </location>
</feature>
<name>A0ABQ8MUJ3_LABRO</name>
<dbReference type="PROSITE" id="PS51828">
    <property type="entry name" value="PTX_2"/>
    <property type="match status" value="1"/>
</dbReference>
<comment type="caution">
    <text evidence="11">The sequence shown here is derived from an EMBL/GenBank/DDBJ whole genome shotgun (WGS) entry which is preliminary data.</text>
</comment>
<evidence type="ECO:0000313" key="11">
    <source>
        <dbReference type="EMBL" id="KAI2666500.1"/>
    </source>
</evidence>
<dbReference type="EMBL" id="JACTAM010000003">
    <property type="protein sequence ID" value="KAI2666500.1"/>
    <property type="molecule type" value="Genomic_DNA"/>
</dbReference>
<proteinExistence type="predicted"/>
<keyword evidence="5" id="KW-0325">Glycoprotein</keyword>
<dbReference type="SMART" id="SM00159">
    <property type="entry name" value="PTX"/>
    <property type="match status" value="1"/>
</dbReference>
<feature type="region of interest" description="Disordered" evidence="8">
    <location>
        <begin position="56"/>
        <end position="82"/>
    </location>
</feature>
<feature type="coiled-coil region" evidence="7">
    <location>
        <begin position="252"/>
        <end position="290"/>
    </location>
</feature>
<evidence type="ECO:0000256" key="3">
    <source>
        <dbReference type="ARBA" id="ARBA00022837"/>
    </source>
</evidence>
<dbReference type="Proteomes" id="UP000830375">
    <property type="component" value="Unassembled WGS sequence"/>
</dbReference>
<dbReference type="PANTHER" id="PTHR19277:SF162">
    <property type="entry name" value="NEURONAL PENTRAXIN RECEPTOR"/>
    <property type="match status" value="1"/>
</dbReference>
<gene>
    <name evidence="11" type="ORF">H4Q32_010385</name>
</gene>
<keyword evidence="3" id="KW-0106">Calcium</keyword>
<evidence type="ECO:0000256" key="2">
    <source>
        <dbReference type="ARBA" id="ARBA00022723"/>
    </source>
</evidence>
<dbReference type="InterPro" id="IPR013320">
    <property type="entry name" value="ConA-like_dom_sf"/>
</dbReference>
<evidence type="ECO:0000256" key="9">
    <source>
        <dbReference type="SAM" id="SignalP"/>
    </source>
</evidence>
<evidence type="ECO:0000256" key="8">
    <source>
        <dbReference type="SAM" id="MobiDB-lite"/>
    </source>
</evidence>
<dbReference type="Gene3D" id="2.60.120.200">
    <property type="match status" value="1"/>
</dbReference>
<dbReference type="SUPFAM" id="SSF49899">
    <property type="entry name" value="Concanavalin A-like lectins/glucanases"/>
    <property type="match status" value="1"/>
</dbReference>
<evidence type="ECO:0000256" key="7">
    <source>
        <dbReference type="SAM" id="Coils"/>
    </source>
</evidence>
<evidence type="ECO:0000313" key="12">
    <source>
        <dbReference type="Proteomes" id="UP000830375"/>
    </source>
</evidence>
<organism evidence="11 12">
    <name type="scientific">Labeo rohita</name>
    <name type="common">Indian major carp</name>
    <name type="synonym">Cyprinus rohita</name>
    <dbReference type="NCBI Taxonomy" id="84645"/>
    <lineage>
        <taxon>Eukaryota</taxon>
        <taxon>Metazoa</taxon>
        <taxon>Chordata</taxon>
        <taxon>Craniata</taxon>
        <taxon>Vertebrata</taxon>
        <taxon>Euteleostomi</taxon>
        <taxon>Actinopterygii</taxon>
        <taxon>Neopterygii</taxon>
        <taxon>Teleostei</taxon>
        <taxon>Ostariophysi</taxon>
        <taxon>Cypriniformes</taxon>
        <taxon>Cyprinidae</taxon>
        <taxon>Labeoninae</taxon>
        <taxon>Labeonini</taxon>
        <taxon>Labeo</taxon>
    </lineage>
</organism>
<keyword evidence="2" id="KW-0479">Metal-binding</keyword>
<feature type="domain" description="Pentraxin (PTX)" evidence="10">
    <location>
        <begin position="322"/>
        <end position="431"/>
    </location>
</feature>
<sequence length="439" mass="47956">MVAFIGAVICIIAAVHSGSPPASAAAAQPLADNHSLSPDATGKAFSTGSVARAGPLDALHGTDATSRERGGPEAPTFYGLTGLGTGGSEQQVTYSRLICTPVPAGECNPKNFQQQADDQSLYAGEDWGYLRTTAEELRQTVLQQKDEILTDQRTIRELTGKLSECESGLKGRKVPERSAALGDARKENKEQLMMRDDAGSPMRSAHAMEELVHAITQMKDRIEKLESEMAQPAFNHTDTSSQKAAGAARMPMAAAQRRVEDLEGELKRKIKLLEEERKALRKETQKHQDHIDYGLDTVHQRISSLEKGEAEVAPLPLNLTVGRWQHMCVSWNRRAGVWHAYLGGKLKLEGSDLATRHSIRPGGTLILGQEQASRAMVGELSEFNVWDRPLSHTELYALAHCSTGMLGNVVPWTSREVEVFGGVTKQPADHCEHRTSARQ</sequence>
<dbReference type="PANTHER" id="PTHR19277">
    <property type="entry name" value="PENTRAXIN"/>
    <property type="match status" value="1"/>
</dbReference>
<evidence type="ECO:0000256" key="1">
    <source>
        <dbReference type="ARBA" id="ARBA00001913"/>
    </source>
</evidence>
<feature type="chain" id="PRO_5045831476" evidence="9">
    <location>
        <begin position="18"/>
        <end position="439"/>
    </location>
</feature>
<keyword evidence="12" id="KW-1185">Reference proteome</keyword>
<dbReference type="PRINTS" id="PR00895">
    <property type="entry name" value="PENTAXIN"/>
</dbReference>
<dbReference type="Pfam" id="PF00354">
    <property type="entry name" value="Pentaxin"/>
    <property type="match status" value="1"/>
</dbReference>
<reference evidence="11 12" key="1">
    <citation type="submission" date="2022-01" db="EMBL/GenBank/DDBJ databases">
        <title>A high-quality chromosome-level genome assembly of rohu carp, Labeo rohita.</title>
        <authorList>
            <person name="Arick M.A. II"/>
            <person name="Hsu C.-Y."/>
            <person name="Magbanua Z."/>
            <person name="Pechanova O."/>
            <person name="Grover C."/>
            <person name="Miller E."/>
            <person name="Thrash A."/>
            <person name="Ezzel L."/>
            <person name="Alam S."/>
            <person name="Benzie J."/>
            <person name="Hamilton M."/>
            <person name="Karsi A."/>
            <person name="Lawrence M.L."/>
            <person name="Peterson D.G."/>
        </authorList>
    </citation>
    <scope>NUCLEOTIDE SEQUENCE [LARGE SCALE GENOMIC DNA]</scope>
    <source>
        <strain evidence="12">BAU-BD-2019</strain>
        <tissue evidence="11">Blood</tissue>
    </source>
</reference>
<keyword evidence="11" id="KW-0675">Receptor</keyword>
<evidence type="ECO:0000256" key="4">
    <source>
        <dbReference type="ARBA" id="ARBA00023157"/>
    </source>
</evidence>
<dbReference type="InterPro" id="IPR001759">
    <property type="entry name" value="PTX_dom"/>
</dbReference>
<evidence type="ECO:0000259" key="10">
    <source>
        <dbReference type="PROSITE" id="PS51828"/>
    </source>
</evidence>
<evidence type="ECO:0000256" key="6">
    <source>
        <dbReference type="PROSITE-ProRule" id="PRU01172"/>
    </source>
</evidence>
<evidence type="ECO:0000256" key="5">
    <source>
        <dbReference type="ARBA" id="ARBA00023180"/>
    </source>
</evidence>
<keyword evidence="4" id="KW-1015">Disulfide bond</keyword>